<name>A0A0C2MRN9_THEKT</name>
<dbReference type="EMBL" id="JWZT01004290">
    <property type="protein sequence ID" value="KII64412.1"/>
    <property type="molecule type" value="Genomic_DNA"/>
</dbReference>
<dbReference type="Proteomes" id="UP000031668">
    <property type="component" value="Unassembled WGS sequence"/>
</dbReference>
<comment type="caution">
    <text evidence="1">The sequence shown here is derived from an EMBL/GenBank/DDBJ whole genome shotgun (WGS) entry which is preliminary data.</text>
</comment>
<accession>A0A0C2MRN9</accession>
<dbReference type="AlphaFoldDB" id="A0A0C2MRN9"/>
<gene>
    <name evidence="1" type="ORF">RF11_08257</name>
</gene>
<proteinExistence type="predicted"/>
<sequence length="172" mass="18902">MTCLYTHGPEGCDVFGLLVRRAVFGIDEVSGGRGTEFNQSAEAYSDLVSDFGDSRGPDKVQYSLSSYEPISPFQSLISASIVTLIKYRPRPSLNQRWFSSRYTAHGYTAAIHMASEESRRVSKYPEEYRAIIICGGAGGLVWLARSSGLFPLAALNGAVQKSQIPEDWPSPR</sequence>
<reference evidence="1 2" key="1">
    <citation type="journal article" date="2014" name="Genome Biol. Evol.">
        <title>The genome of the myxosporean Thelohanellus kitauei shows adaptations to nutrient acquisition within its fish host.</title>
        <authorList>
            <person name="Yang Y."/>
            <person name="Xiong J."/>
            <person name="Zhou Z."/>
            <person name="Huo F."/>
            <person name="Miao W."/>
            <person name="Ran C."/>
            <person name="Liu Y."/>
            <person name="Zhang J."/>
            <person name="Feng J."/>
            <person name="Wang M."/>
            <person name="Wang M."/>
            <person name="Wang L."/>
            <person name="Yao B."/>
        </authorList>
    </citation>
    <scope>NUCLEOTIDE SEQUENCE [LARGE SCALE GENOMIC DNA]</scope>
    <source>
        <strain evidence="1">Wuqing</strain>
    </source>
</reference>
<evidence type="ECO:0000313" key="2">
    <source>
        <dbReference type="Proteomes" id="UP000031668"/>
    </source>
</evidence>
<keyword evidence="2" id="KW-1185">Reference proteome</keyword>
<protein>
    <submittedName>
        <fullName evidence="1">Uncharacterized protein</fullName>
    </submittedName>
</protein>
<evidence type="ECO:0000313" key="1">
    <source>
        <dbReference type="EMBL" id="KII64412.1"/>
    </source>
</evidence>
<organism evidence="1 2">
    <name type="scientific">Thelohanellus kitauei</name>
    <name type="common">Myxosporean</name>
    <dbReference type="NCBI Taxonomy" id="669202"/>
    <lineage>
        <taxon>Eukaryota</taxon>
        <taxon>Metazoa</taxon>
        <taxon>Cnidaria</taxon>
        <taxon>Myxozoa</taxon>
        <taxon>Myxosporea</taxon>
        <taxon>Bivalvulida</taxon>
        <taxon>Platysporina</taxon>
        <taxon>Myxobolidae</taxon>
        <taxon>Thelohanellus</taxon>
    </lineage>
</organism>